<accession>D3BFM7</accession>
<dbReference type="RefSeq" id="XP_020432061.1">
    <property type="nucleotide sequence ID" value="XM_020577613.1"/>
</dbReference>
<dbReference type="GeneID" id="31362243"/>
<proteinExistence type="predicted"/>
<dbReference type="Proteomes" id="UP000001396">
    <property type="component" value="Unassembled WGS sequence"/>
</dbReference>
<reference evidence="1 2" key="1">
    <citation type="journal article" date="2011" name="Genome Res.">
        <title>Phylogeny-wide analysis of social amoeba genomes highlights ancient origins for complex intercellular communication.</title>
        <authorList>
            <person name="Heidel A.J."/>
            <person name="Lawal H.M."/>
            <person name="Felder M."/>
            <person name="Schilde C."/>
            <person name="Helps N.R."/>
            <person name="Tunggal B."/>
            <person name="Rivero F."/>
            <person name="John U."/>
            <person name="Schleicher M."/>
            <person name="Eichinger L."/>
            <person name="Platzer M."/>
            <person name="Noegel A.A."/>
            <person name="Schaap P."/>
            <person name="Gloeckner G."/>
        </authorList>
    </citation>
    <scope>NUCLEOTIDE SEQUENCE [LARGE SCALE GENOMIC DNA]</scope>
    <source>
        <strain evidence="2">ATCC 26659 / Pp 5 / PN500</strain>
    </source>
</reference>
<organism evidence="1 2">
    <name type="scientific">Heterostelium pallidum (strain ATCC 26659 / Pp 5 / PN500)</name>
    <name type="common">Cellular slime mold</name>
    <name type="synonym">Polysphondylium pallidum</name>
    <dbReference type="NCBI Taxonomy" id="670386"/>
    <lineage>
        <taxon>Eukaryota</taxon>
        <taxon>Amoebozoa</taxon>
        <taxon>Evosea</taxon>
        <taxon>Eumycetozoa</taxon>
        <taxon>Dictyostelia</taxon>
        <taxon>Acytosteliales</taxon>
        <taxon>Acytosteliaceae</taxon>
        <taxon>Heterostelium</taxon>
    </lineage>
</organism>
<keyword evidence="2" id="KW-1185">Reference proteome</keyword>
<dbReference type="InParanoid" id="D3BFM7"/>
<gene>
    <name evidence="1" type="ORF">PPL_06762</name>
</gene>
<dbReference type="EMBL" id="ADBJ01000031">
    <property type="protein sequence ID" value="EFA79941.1"/>
    <property type="molecule type" value="Genomic_DNA"/>
</dbReference>
<sequence>MVAKQKRVRTSTHGLPANLQTNLPNVTYNDDCTDTIPHENLCSSNQVLEIYTSDSNNSTISFFKKFYQ</sequence>
<dbReference type="AlphaFoldDB" id="D3BFM7"/>
<name>D3BFM7_HETP5</name>
<protein>
    <submittedName>
        <fullName evidence="1">Uncharacterized protein</fullName>
    </submittedName>
</protein>
<evidence type="ECO:0000313" key="2">
    <source>
        <dbReference type="Proteomes" id="UP000001396"/>
    </source>
</evidence>
<evidence type="ECO:0000313" key="1">
    <source>
        <dbReference type="EMBL" id="EFA79941.1"/>
    </source>
</evidence>
<comment type="caution">
    <text evidence="1">The sequence shown here is derived from an EMBL/GenBank/DDBJ whole genome shotgun (WGS) entry which is preliminary data.</text>
</comment>